<dbReference type="SUPFAM" id="SSF51206">
    <property type="entry name" value="cAMP-binding domain-like"/>
    <property type="match status" value="1"/>
</dbReference>
<dbReference type="InterPro" id="IPR014710">
    <property type="entry name" value="RmlC-like_jellyroll"/>
</dbReference>
<dbReference type="Proteomes" id="UP000216147">
    <property type="component" value="Unassembled WGS sequence"/>
</dbReference>
<dbReference type="InterPro" id="IPR000595">
    <property type="entry name" value="cNMP-bd_dom"/>
</dbReference>
<keyword evidence="2" id="KW-0238">DNA-binding</keyword>
<dbReference type="EMBL" id="NCEQ01000002">
    <property type="protein sequence ID" value="OYX58557.1"/>
    <property type="molecule type" value="Genomic_DNA"/>
</dbReference>
<evidence type="ECO:0000256" key="3">
    <source>
        <dbReference type="ARBA" id="ARBA00023163"/>
    </source>
</evidence>
<dbReference type="InterPro" id="IPR012318">
    <property type="entry name" value="HTH_CRP"/>
</dbReference>
<keyword evidence="1" id="KW-0805">Transcription regulation</keyword>
<dbReference type="PANTHER" id="PTHR24567:SF74">
    <property type="entry name" value="HTH-TYPE TRANSCRIPTIONAL REGULATOR ARCR"/>
    <property type="match status" value="1"/>
</dbReference>
<dbReference type="PROSITE" id="PS50042">
    <property type="entry name" value="CNMP_BINDING_3"/>
    <property type="match status" value="1"/>
</dbReference>
<protein>
    <recommendedName>
        <fullName evidence="4">Cyclic nucleotide-binding domain-containing protein</fullName>
    </recommendedName>
</protein>
<dbReference type="Gene3D" id="2.60.120.10">
    <property type="entry name" value="Jelly Rolls"/>
    <property type="match status" value="1"/>
</dbReference>
<dbReference type="InterPro" id="IPR036390">
    <property type="entry name" value="WH_DNA-bd_sf"/>
</dbReference>
<dbReference type="AlphaFoldDB" id="A0A258HPN7"/>
<dbReference type="SMART" id="SM00419">
    <property type="entry name" value="HTH_CRP"/>
    <property type="match status" value="1"/>
</dbReference>
<dbReference type="InterPro" id="IPR036388">
    <property type="entry name" value="WH-like_DNA-bd_sf"/>
</dbReference>
<organism evidence="5 6">
    <name type="scientific">Brevundimonas subvibrioides</name>
    <dbReference type="NCBI Taxonomy" id="74313"/>
    <lineage>
        <taxon>Bacteria</taxon>
        <taxon>Pseudomonadati</taxon>
        <taxon>Pseudomonadota</taxon>
        <taxon>Alphaproteobacteria</taxon>
        <taxon>Caulobacterales</taxon>
        <taxon>Caulobacteraceae</taxon>
        <taxon>Brevundimonas</taxon>
    </lineage>
</organism>
<dbReference type="GO" id="GO:0003700">
    <property type="term" value="F:DNA-binding transcription factor activity"/>
    <property type="evidence" value="ECO:0007669"/>
    <property type="project" value="TreeGrafter"/>
</dbReference>
<name>A0A258HPN7_9CAUL</name>
<dbReference type="GO" id="GO:0003677">
    <property type="term" value="F:DNA binding"/>
    <property type="evidence" value="ECO:0007669"/>
    <property type="project" value="UniProtKB-KW"/>
</dbReference>
<reference evidence="5 6" key="1">
    <citation type="submission" date="2017-03" db="EMBL/GenBank/DDBJ databases">
        <title>Lifting the veil on microbial sulfur biogeochemistry in mining wastewaters.</title>
        <authorList>
            <person name="Kantor R.S."/>
            <person name="Colenbrander Nelson T."/>
            <person name="Marshall S."/>
            <person name="Bennett D."/>
            <person name="Apte S."/>
            <person name="Camacho D."/>
            <person name="Thomas B.C."/>
            <person name="Warren L.A."/>
            <person name="Banfield J.F."/>
        </authorList>
    </citation>
    <scope>NUCLEOTIDE SEQUENCE [LARGE SCALE GENOMIC DNA]</scope>
    <source>
        <strain evidence="5">32-68-21</strain>
    </source>
</reference>
<dbReference type="GO" id="GO:0005829">
    <property type="term" value="C:cytosol"/>
    <property type="evidence" value="ECO:0007669"/>
    <property type="project" value="TreeGrafter"/>
</dbReference>
<dbReference type="InterPro" id="IPR018490">
    <property type="entry name" value="cNMP-bd_dom_sf"/>
</dbReference>
<comment type="caution">
    <text evidence="5">The sequence shown here is derived from an EMBL/GenBank/DDBJ whole genome shotgun (WGS) entry which is preliminary data.</text>
</comment>
<evidence type="ECO:0000313" key="5">
    <source>
        <dbReference type="EMBL" id="OYX58557.1"/>
    </source>
</evidence>
<evidence type="ECO:0000259" key="4">
    <source>
        <dbReference type="PROSITE" id="PS50042"/>
    </source>
</evidence>
<dbReference type="PANTHER" id="PTHR24567">
    <property type="entry name" value="CRP FAMILY TRANSCRIPTIONAL REGULATORY PROTEIN"/>
    <property type="match status" value="1"/>
</dbReference>
<gene>
    <name evidence="5" type="ORF">B7Y86_02395</name>
</gene>
<dbReference type="Pfam" id="PF13545">
    <property type="entry name" value="HTH_Crp_2"/>
    <property type="match status" value="1"/>
</dbReference>
<proteinExistence type="predicted"/>
<evidence type="ECO:0000256" key="1">
    <source>
        <dbReference type="ARBA" id="ARBA00023015"/>
    </source>
</evidence>
<evidence type="ECO:0000256" key="2">
    <source>
        <dbReference type="ARBA" id="ARBA00023125"/>
    </source>
</evidence>
<sequence>MAMSSRGNILIDGLTVDDRDQIIAVAADFDFRLGHVFMEPSDVVETIYFVDEGIVSAVALMQDGRSVEAYMVGREGFIGSTAWQIPAKTTVRYVAQMAGKSRRVEARRMREMAARSHSLRVVMATYDAALQRELEQSSACNAIHTLERRFSKWLLRAHDRADGAVLQMTQEFLANMLGSQRTTVNEAAQNLMRRGAITFSRGRVTVLNRQILEASACECYGATRGTADGISRVDG</sequence>
<dbReference type="Gene3D" id="1.10.10.10">
    <property type="entry name" value="Winged helix-like DNA-binding domain superfamily/Winged helix DNA-binding domain"/>
    <property type="match status" value="1"/>
</dbReference>
<dbReference type="SUPFAM" id="SSF46785">
    <property type="entry name" value="Winged helix' DNA-binding domain"/>
    <property type="match status" value="1"/>
</dbReference>
<accession>A0A258HPN7</accession>
<feature type="domain" description="Cyclic nucleotide-binding" evidence="4">
    <location>
        <begin position="10"/>
        <end position="82"/>
    </location>
</feature>
<evidence type="ECO:0000313" key="6">
    <source>
        <dbReference type="Proteomes" id="UP000216147"/>
    </source>
</evidence>
<dbReference type="InterPro" id="IPR050397">
    <property type="entry name" value="Env_Response_Regulators"/>
</dbReference>
<keyword evidence="3" id="KW-0804">Transcription</keyword>